<dbReference type="Gene3D" id="3.10.350.10">
    <property type="entry name" value="LysM domain"/>
    <property type="match status" value="1"/>
</dbReference>
<keyword evidence="1" id="KW-0472">Membrane</keyword>
<proteinExistence type="predicted"/>
<dbReference type="Pfam" id="PF01476">
    <property type="entry name" value="LysM"/>
    <property type="match status" value="1"/>
</dbReference>
<feature type="domain" description="LysM" evidence="2">
    <location>
        <begin position="40"/>
        <end position="89"/>
    </location>
</feature>
<organism evidence="3 4">
    <name type="scientific">Paenalkalicoccus suaedae</name>
    <dbReference type="NCBI Taxonomy" id="2592382"/>
    <lineage>
        <taxon>Bacteria</taxon>
        <taxon>Bacillati</taxon>
        <taxon>Bacillota</taxon>
        <taxon>Bacilli</taxon>
        <taxon>Bacillales</taxon>
        <taxon>Bacillaceae</taxon>
        <taxon>Paenalkalicoccus</taxon>
    </lineage>
</organism>
<accession>A0A859FDS1</accession>
<keyword evidence="4" id="KW-1185">Reference proteome</keyword>
<dbReference type="SUPFAM" id="SSF54106">
    <property type="entry name" value="LysM domain"/>
    <property type="match status" value="1"/>
</dbReference>
<protein>
    <submittedName>
        <fullName evidence="3">LysM peptidoglycan-binding domain-containing protein</fullName>
    </submittedName>
</protein>
<gene>
    <name evidence="3" type="ORF">FLK61_32115</name>
</gene>
<dbReference type="PROSITE" id="PS51782">
    <property type="entry name" value="LYSM"/>
    <property type="match status" value="1"/>
</dbReference>
<dbReference type="KEGG" id="psua:FLK61_32115"/>
<evidence type="ECO:0000313" key="4">
    <source>
        <dbReference type="Proteomes" id="UP000318138"/>
    </source>
</evidence>
<name>A0A859FDS1_9BACI</name>
<dbReference type="CDD" id="cd00118">
    <property type="entry name" value="LysM"/>
    <property type="match status" value="1"/>
</dbReference>
<sequence>MKTIRQYVDGSIFLIVIAVGFFAFTFFSSDSNDVPFYPAEERVVSEGDSLWTIARTATVDLPIEETINWMKHENGLDNETIVPGQKIHVPVSLNGVASD</sequence>
<dbReference type="Proteomes" id="UP000318138">
    <property type="component" value="Chromosome"/>
</dbReference>
<evidence type="ECO:0000259" key="2">
    <source>
        <dbReference type="PROSITE" id="PS51782"/>
    </source>
</evidence>
<dbReference type="RefSeq" id="WP_176009384.1">
    <property type="nucleotide sequence ID" value="NZ_CP041372.2"/>
</dbReference>
<feature type="transmembrane region" description="Helical" evidence="1">
    <location>
        <begin position="7"/>
        <end position="27"/>
    </location>
</feature>
<dbReference type="InterPro" id="IPR018392">
    <property type="entry name" value="LysM"/>
</dbReference>
<reference evidence="4" key="1">
    <citation type="submission" date="2019-07" db="EMBL/GenBank/DDBJ databases">
        <title>Bacillus alkalisoli sp. nov. isolated from saline soil.</title>
        <authorList>
            <person name="Sun J.-Q."/>
            <person name="Xu L."/>
        </authorList>
    </citation>
    <scope>NUCLEOTIDE SEQUENCE [LARGE SCALE GENOMIC DNA]</scope>
    <source>
        <strain evidence="4">M4U3P1</strain>
    </source>
</reference>
<keyword evidence="1" id="KW-0812">Transmembrane</keyword>
<evidence type="ECO:0000256" key="1">
    <source>
        <dbReference type="SAM" id="Phobius"/>
    </source>
</evidence>
<dbReference type="InterPro" id="IPR036779">
    <property type="entry name" value="LysM_dom_sf"/>
</dbReference>
<dbReference type="EMBL" id="CP041372">
    <property type="protein sequence ID" value="QKS71349.1"/>
    <property type="molecule type" value="Genomic_DNA"/>
</dbReference>
<dbReference type="AlphaFoldDB" id="A0A859FDS1"/>
<keyword evidence="1" id="KW-1133">Transmembrane helix</keyword>
<evidence type="ECO:0000313" key="3">
    <source>
        <dbReference type="EMBL" id="QKS71349.1"/>
    </source>
</evidence>